<organism evidence="1 2">
    <name type="scientific">Malaciobacter pacificus</name>
    <dbReference type="NCBI Taxonomy" id="1080223"/>
    <lineage>
        <taxon>Bacteria</taxon>
        <taxon>Pseudomonadati</taxon>
        <taxon>Campylobacterota</taxon>
        <taxon>Epsilonproteobacteria</taxon>
        <taxon>Campylobacterales</taxon>
        <taxon>Arcobacteraceae</taxon>
        <taxon>Malaciobacter</taxon>
    </lineage>
</organism>
<dbReference type="Gene3D" id="3.40.50.300">
    <property type="entry name" value="P-loop containing nucleotide triphosphate hydrolases"/>
    <property type="match status" value="2"/>
</dbReference>
<reference evidence="1 2" key="3">
    <citation type="submission" date="2019-09" db="EMBL/GenBank/DDBJ databases">
        <title>Taxonomic note: a critical rebuttal of the proposed division of the genus Arcobacter into six genera, emended descriptions of Arcobacter anaerophilus and the genus Arcobacter, and an assessment of genus-level boundaries for Epsilonproteobacteria using in silico genomic comparator tools.</title>
        <authorList>
            <person name="On S.L.W."/>
            <person name="Miller W.G."/>
            <person name="Biggs P."/>
            <person name="Cornelius A."/>
            <person name="Vandamme P."/>
        </authorList>
    </citation>
    <scope>NUCLEOTIDE SEQUENCE [LARGE SCALE GENOMIC DNA]</scope>
    <source>
        <strain evidence="1 2">LMG 26638</strain>
    </source>
</reference>
<dbReference type="PANTHER" id="PTHR32114:SF2">
    <property type="entry name" value="ABC TRANSPORTER ABCH.3"/>
    <property type="match status" value="1"/>
</dbReference>
<dbReference type="EMBL" id="CP035928">
    <property type="protein sequence ID" value="QEP34858.1"/>
    <property type="molecule type" value="Genomic_DNA"/>
</dbReference>
<dbReference type="RefSeq" id="WP_130233779.1">
    <property type="nucleotide sequence ID" value="NZ_BMEF01000013.1"/>
</dbReference>
<dbReference type="SUPFAM" id="SSF52540">
    <property type="entry name" value="P-loop containing nucleoside triphosphate hydrolases"/>
    <property type="match status" value="2"/>
</dbReference>
<keyword evidence="1" id="KW-0540">Nuclease</keyword>
<keyword evidence="2" id="KW-1185">Reference proteome</keyword>
<dbReference type="GO" id="GO:0004527">
    <property type="term" value="F:exonuclease activity"/>
    <property type="evidence" value="ECO:0007669"/>
    <property type="project" value="UniProtKB-KW"/>
</dbReference>
<sequence>MKILKVKSLNINSLKGEFEIDFEKFLQDESLFAITGPTGAGKSTILDIITCAMYGRTARLQSPPNDLMSRHTGECLCEVEFEVKANRYLCSWSQKRARKNPNGNFQTAKMEIVDLQTNKILESKLREVPKVVEELSGLDFDRFVQSMMLAQGSFDAFLKAKENERSNLLEKITGTYIYKQISQEIYNTYANKKKEIDTDTIALGSIELLEKDELEEKTNKLTQSKEEKQNLDTKEKELKTISSWLEGLKKLETDSIKYTQEFEEISKQKEQNKEQFTKLDLANKALQIQPLYKEKTILSNTLTQDKQTLESLKVNSTNIKKECESKTEEYNTTKEQYEKEKLSYEQNSSKLKEVRVLNTKIEANQNSYSQLQNKLLNQKQELAKLFGIDINTLLEDESQINQRYQEFIKQTQELTKEFKAKVEEYNKAQESTTKLSSEENSTRAKLSNLEQLQKALVEYETVLKNIKDEVELQSKYKVELEANTKLNDEKSKLLNQINTTLEALNQTKQKELLIKNYEEDRAKLQSGQECFLCGSVEHPYITDSIVVDIDTTTQKIKEQESILAKEQDAKKELELSIVRLNSKLESSTLQEQKLQTTKQTIEEQFSQSEFKLDSDAKANIEEQKQKCQEQLKELNTQREQRDKLNTQKDSLQNAVNQKLSDEQKLKTIISAIEEINKEQKDLSEQIALNKQQSKQILDVEDINEFEKTITESINTIIKKYNTLQNELSSLKSKDESLSTQILSLDEKQSKDTNTLEELNQKFEKELAVYNFTSKEEFEKALLDKEQFETLSSFCKSIEDKYTQTQTLKTDTTNKLQEQKELNLSVRKLDEVNEELNEISITIDELQKAIGSLEKELEINAQNIKKSEDKIKELEKKKESFKVWVKLNDMIGSSQGDKFAKFAQGITLDQLIYLANKHLEILSPRYELQRGLDSSKLLEIEICDGFQGDVVRPVNTLSGGESFIVSLSLALGLSSLASQKISIDSLFLDEGFGTLDADSLELALNALNQLQSSGKMVGVISHVEALKERIPLQIKVEPKGDGTSGLDLS</sequence>
<dbReference type="Pfam" id="PF13558">
    <property type="entry name" value="SbcC_Walker_B"/>
    <property type="match status" value="1"/>
</dbReference>
<dbReference type="AlphaFoldDB" id="A0A5C2H9G9"/>
<reference evidence="2" key="1">
    <citation type="submission" date="2019-09" db="EMBL/GenBank/DDBJ databases">
        <title>Complete genome sequencing of four Arcobacter species reveals a diverse suite of mobile elements.</title>
        <authorList>
            <person name="On S.L.W."/>
            <person name="Miller W.G."/>
            <person name="Biggs P."/>
            <person name="Cornelius A."/>
            <person name="Vandamme P."/>
        </authorList>
    </citation>
    <scope>NUCLEOTIDE SEQUENCE [LARGE SCALE GENOMIC DNA]</scope>
    <source>
        <strain evidence="2">LMG 26638</strain>
    </source>
</reference>
<evidence type="ECO:0000313" key="2">
    <source>
        <dbReference type="Proteomes" id="UP000322726"/>
    </source>
</evidence>
<reference evidence="1 2" key="2">
    <citation type="submission" date="2019-09" db="EMBL/GenBank/DDBJ databases">
        <title>Complete genome sequencing of four Arcobacter species reveals a diverse suite of mobile elements.</title>
        <authorList>
            <person name="Miller W.G."/>
            <person name="Yee E."/>
            <person name="Bono J.L."/>
        </authorList>
    </citation>
    <scope>NUCLEOTIDE SEQUENCE [LARGE SCALE GENOMIC DNA]</scope>
    <source>
        <strain evidence="1 2">LMG 26638</strain>
    </source>
</reference>
<keyword evidence="1" id="KW-0378">Hydrolase</keyword>
<accession>A0A5C2H9G9</accession>
<dbReference type="PANTHER" id="PTHR32114">
    <property type="entry name" value="ABC TRANSPORTER ABCH.3"/>
    <property type="match status" value="1"/>
</dbReference>
<name>A0A5C2H9G9_9BACT</name>
<gene>
    <name evidence="1" type="primary">sbcC</name>
    <name evidence="1" type="ORF">APAC_1771</name>
</gene>
<dbReference type="OrthoDB" id="9795626at2"/>
<evidence type="ECO:0000313" key="1">
    <source>
        <dbReference type="EMBL" id="QEP34858.1"/>
    </source>
</evidence>
<dbReference type="Proteomes" id="UP000322726">
    <property type="component" value="Chromosome"/>
</dbReference>
<keyword evidence="1" id="KW-0269">Exonuclease</keyword>
<protein>
    <submittedName>
        <fullName evidence="1">DNA repair exonuclease SbcCD, ATPase subunit</fullName>
    </submittedName>
</protein>
<dbReference type="KEGG" id="apai:APAC_1771"/>
<proteinExistence type="predicted"/>
<dbReference type="InterPro" id="IPR027417">
    <property type="entry name" value="P-loop_NTPase"/>
</dbReference>